<keyword evidence="5" id="KW-0997">Cell inner membrane</keyword>
<dbReference type="Proteomes" id="UP000262917">
    <property type="component" value="Unassembled WGS sequence"/>
</dbReference>
<evidence type="ECO:0000256" key="7">
    <source>
        <dbReference type="ARBA" id="ARBA00022989"/>
    </source>
</evidence>
<keyword evidence="7 11" id="KW-1133">Transmembrane helix</keyword>
<evidence type="ECO:0000313" key="14">
    <source>
        <dbReference type="Proteomes" id="UP000262917"/>
    </source>
</evidence>
<dbReference type="GO" id="GO:0015627">
    <property type="term" value="C:type II protein secretion system complex"/>
    <property type="evidence" value="ECO:0007669"/>
    <property type="project" value="InterPro"/>
</dbReference>
<keyword evidence="4" id="KW-0488">Methylation</keyword>
<evidence type="ECO:0000256" key="8">
    <source>
        <dbReference type="ARBA" id="ARBA00023136"/>
    </source>
</evidence>
<keyword evidence="8 11" id="KW-0472">Membrane</keyword>
<evidence type="ECO:0000256" key="10">
    <source>
        <dbReference type="ARBA" id="ARBA00030775"/>
    </source>
</evidence>
<evidence type="ECO:0000259" key="12">
    <source>
        <dbReference type="Pfam" id="PF12019"/>
    </source>
</evidence>
<dbReference type="EMBL" id="QVPD01000004">
    <property type="protein sequence ID" value="RFP61289.1"/>
    <property type="molecule type" value="Genomic_DNA"/>
</dbReference>
<organism evidence="13 14">
    <name type="scientific">Cognatiluteimonas weifangensis</name>
    <dbReference type="NCBI Taxonomy" id="2303539"/>
    <lineage>
        <taxon>Bacteria</taxon>
        <taxon>Pseudomonadati</taxon>
        <taxon>Pseudomonadota</taxon>
        <taxon>Gammaproteobacteria</taxon>
        <taxon>Lysobacterales</taxon>
        <taxon>Lysobacteraceae</taxon>
        <taxon>Cognatiluteimonas</taxon>
    </lineage>
</organism>
<dbReference type="InterPro" id="IPR022346">
    <property type="entry name" value="T2SS_GspH"/>
</dbReference>
<evidence type="ECO:0000313" key="13">
    <source>
        <dbReference type="EMBL" id="RFP61289.1"/>
    </source>
</evidence>
<dbReference type="InterPro" id="IPR012902">
    <property type="entry name" value="N_methyl_site"/>
</dbReference>
<dbReference type="SUPFAM" id="SSF54523">
    <property type="entry name" value="Pili subunits"/>
    <property type="match status" value="1"/>
</dbReference>
<feature type="transmembrane region" description="Helical" evidence="11">
    <location>
        <begin position="12"/>
        <end position="30"/>
    </location>
</feature>
<evidence type="ECO:0000256" key="1">
    <source>
        <dbReference type="ARBA" id="ARBA00004377"/>
    </source>
</evidence>
<protein>
    <recommendedName>
        <fullName evidence="2">Type II secretion system protein H</fullName>
    </recommendedName>
    <alternativeName>
        <fullName evidence="10">General secretion pathway protein H</fullName>
    </alternativeName>
</protein>
<proteinExistence type="inferred from homology"/>
<comment type="similarity">
    <text evidence="9">Belongs to the GSP H family.</text>
</comment>
<accession>A0A372DP29</accession>
<dbReference type="Gene3D" id="3.55.40.10">
    <property type="entry name" value="minor pseudopilin epsh domain"/>
    <property type="match status" value="1"/>
</dbReference>
<dbReference type="Pfam" id="PF07963">
    <property type="entry name" value="N_methyl"/>
    <property type="match status" value="1"/>
</dbReference>
<evidence type="ECO:0000256" key="3">
    <source>
        <dbReference type="ARBA" id="ARBA00022475"/>
    </source>
</evidence>
<dbReference type="NCBIfam" id="TIGR02532">
    <property type="entry name" value="IV_pilin_GFxxxE"/>
    <property type="match status" value="1"/>
</dbReference>
<dbReference type="RefSeq" id="WP_117202316.1">
    <property type="nucleotide sequence ID" value="NZ_JBHTBK010000009.1"/>
</dbReference>
<comment type="subcellular location">
    <subcellularLocation>
        <location evidence="1">Cell inner membrane</location>
        <topology evidence="1">Single-pass membrane protein</topology>
    </subcellularLocation>
</comment>
<dbReference type="GO" id="GO:0005886">
    <property type="term" value="C:plasma membrane"/>
    <property type="evidence" value="ECO:0007669"/>
    <property type="project" value="UniProtKB-SubCell"/>
</dbReference>
<evidence type="ECO:0000256" key="9">
    <source>
        <dbReference type="ARBA" id="ARBA00025772"/>
    </source>
</evidence>
<comment type="caution">
    <text evidence="13">The sequence shown here is derived from an EMBL/GenBank/DDBJ whole genome shotgun (WGS) entry which is preliminary data.</text>
</comment>
<gene>
    <name evidence="13" type="ORF">D0Y53_05030</name>
</gene>
<keyword evidence="3" id="KW-1003">Cell membrane</keyword>
<dbReference type="GO" id="GO:0015628">
    <property type="term" value="P:protein secretion by the type II secretion system"/>
    <property type="evidence" value="ECO:0007669"/>
    <property type="project" value="InterPro"/>
</dbReference>
<evidence type="ECO:0000256" key="2">
    <source>
        <dbReference type="ARBA" id="ARBA00021549"/>
    </source>
</evidence>
<evidence type="ECO:0000256" key="6">
    <source>
        <dbReference type="ARBA" id="ARBA00022692"/>
    </source>
</evidence>
<evidence type="ECO:0000256" key="5">
    <source>
        <dbReference type="ARBA" id="ARBA00022519"/>
    </source>
</evidence>
<keyword evidence="6 11" id="KW-0812">Transmembrane</keyword>
<dbReference type="PROSITE" id="PS00409">
    <property type="entry name" value="PROKAR_NTER_METHYL"/>
    <property type="match status" value="1"/>
</dbReference>
<keyword evidence="14" id="KW-1185">Reference proteome</keyword>
<reference evidence="13 14" key="1">
    <citation type="submission" date="2018-08" db="EMBL/GenBank/DDBJ databases">
        <title>Lysobacter weifangensis sp. nov., a new member of the family 'Xanthomonadaceae', isolated from soil in a farmland.</title>
        <authorList>
            <person name="Zhao H."/>
        </authorList>
    </citation>
    <scope>NUCLEOTIDE SEQUENCE [LARGE SCALE GENOMIC DNA]</scope>
    <source>
        <strain evidence="13 14">WF-2</strain>
    </source>
</reference>
<name>A0A372DP29_9GAMM</name>
<evidence type="ECO:0000256" key="4">
    <source>
        <dbReference type="ARBA" id="ARBA00022481"/>
    </source>
</evidence>
<feature type="domain" description="General secretion pathway GspH" evidence="12">
    <location>
        <begin position="42"/>
        <end position="154"/>
    </location>
</feature>
<sequence>MRRQGGFTLVELMIAMAVLAIVLTLAVPGFESVVNSNRLTGAANELVNALQTARMEAIRRNRRIVVCLSDAAGAATPACSALAPDGWIGFVDVDRDGSYGAGDTLLLTSTVAAPVRVASSASVAGKIVFRSDGLARDAADTLLDGVIAMCIATRRPASNVRHVGIGSGSRISTTQVDGNGVCRAPADPS</sequence>
<evidence type="ECO:0000256" key="11">
    <source>
        <dbReference type="SAM" id="Phobius"/>
    </source>
</evidence>
<dbReference type="Pfam" id="PF12019">
    <property type="entry name" value="GspH"/>
    <property type="match status" value="1"/>
</dbReference>
<dbReference type="InterPro" id="IPR045584">
    <property type="entry name" value="Pilin-like"/>
</dbReference>
<dbReference type="AlphaFoldDB" id="A0A372DP29"/>